<dbReference type="Proteomes" id="UP000580797">
    <property type="component" value="Unassembled WGS sequence"/>
</dbReference>
<evidence type="ECO:0000256" key="6">
    <source>
        <dbReference type="ARBA" id="ARBA00022741"/>
    </source>
</evidence>
<dbReference type="EC" id="2.5.1.75" evidence="10"/>
<feature type="site" description="Interaction with substrate tRNA" evidence="10">
    <location>
        <position position="121"/>
    </location>
</feature>
<dbReference type="Gene3D" id="3.40.50.300">
    <property type="entry name" value="P-loop containing nucleotide triphosphate hydrolases"/>
    <property type="match status" value="1"/>
</dbReference>
<evidence type="ECO:0000256" key="13">
    <source>
        <dbReference type="RuleBase" id="RU003785"/>
    </source>
</evidence>
<dbReference type="InterPro" id="IPR018022">
    <property type="entry name" value="IPT"/>
</dbReference>
<feature type="binding site" evidence="10">
    <location>
        <begin position="32"/>
        <end position="37"/>
    </location>
    <ligand>
        <name>substrate</name>
    </ligand>
</feature>
<evidence type="ECO:0000313" key="14">
    <source>
        <dbReference type="EMBL" id="MBB5511634.1"/>
    </source>
</evidence>
<organism evidence="14 15">
    <name type="scientific">Neomicrococcus aestuarii</name>
    <dbReference type="NCBI Taxonomy" id="556325"/>
    <lineage>
        <taxon>Bacteria</taxon>
        <taxon>Bacillati</taxon>
        <taxon>Actinomycetota</taxon>
        <taxon>Actinomycetes</taxon>
        <taxon>Micrococcales</taxon>
        <taxon>Micrococcaceae</taxon>
        <taxon>Neomicrococcus</taxon>
    </lineage>
</organism>
<gene>
    <name evidence="10" type="primary">miaA</name>
    <name evidence="14" type="ORF">HD598_000321</name>
</gene>
<evidence type="ECO:0000256" key="11">
    <source>
        <dbReference type="RuleBase" id="RU003783"/>
    </source>
</evidence>
<evidence type="ECO:0000256" key="9">
    <source>
        <dbReference type="ARBA" id="ARBA00049563"/>
    </source>
</evidence>
<name>A0A7W8TRV4_9MICC</name>
<feature type="region of interest" description="Interaction with substrate tRNA" evidence="10">
    <location>
        <begin position="55"/>
        <end position="58"/>
    </location>
</feature>
<keyword evidence="7 10" id="KW-0067">ATP-binding</keyword>
<dbReference type="HAMAP" id="MF_00185">
    <property type="entry name" value="IPP_trans"/>
    <property type="match status" value="1"/>
</dbReference>
<dbReference type="Pfam" id="PF01715">
    <property type="entry name" value="IPPT"/>
    <property type="match status" value="1"/>
</dbReference>
<dbReference type="RefSeq" id="WP_183663368.1">
    <property type="nucleotide sequence ID" value="NZ_BAAARH010000009.1"/>
</dbReference>
<evidence type="ECO:0000256" key="4">
    <source>
        <dbReference type="ARBA" id="ARBA00022679"/>
    </source>
</evidence>
<evidence type="ECO:0000256" key="12">
    <source>
        <dbReference type="RuleBase" id="RU003784"/>
    </source>
</evidence>
<keyword evidence="4 10" id="KW-0808">Transferase</keyword>
<comment type="caution">
    <text evidence="14">The sequence shown here is derived from an EMBL/GenBank/DDBJ whole genome shotgun (WGS) entry which is preliminary data.</text>
</comment>
<evidence type="ECO:0000256" key="8">
    <source>
        <dbReference type="ARBA" id="ARBA00022842"/>
    </source>
</evidence>
<evidence type="ECO:0000256" key="10">
    <source>
        <dbReference type="HAMAP-Rule" id="MF_00185"/>
    </source>
</evidence>
<dbReference type="InterPro" id="IPR039657">
    <property type="entry name" value="Dimethylallyltransferase"/>
</dbReference>
<dbReference type="GO" id="GO:0006400">
    <property type="term" value="P:tRNA modification"/>
    <property type="evidence" value="ECO:0007669"/>
    <property type="project" value="TreeGrafter"/>
</dbReference>
<comment type="subunit">
    <text evidence="10">Monomer.</text>
</comment>
<comment type="similarity">
    <text evidence="3 10 13">Belongs to the IPP transferase family.</text>
</comment>
<feature type="site" description="Interaction with substrate tRNA" evidence="10">
    <location>
        <position position="142"/>
    </location>
</feature>
<dbReference type="FunFam" id="1.10.20.140:FF:000001">
    <property type="entry name" value="tRNA dimethylallyltransferase"/>
    <property type="match status" value="1"/>
</dbReference>
<keyword evidence="6 10" id="KW-0547">Nucleotide-binding</keyword>
<sequence>MSSDLTAWDLTPQLTERIERDPSCVVVIVGPTGTGKSDLSLDIAERFNGEVVNTDSMQFYRGMDIGTAKLSVAERRGIPHHLLDIMDVTEEASVADFQTAARETIDVILSRGKRAVLAGGSGLYVRAAIDSLEFPPTDPQLREALENRAKAEGIVSLVAELERVDPESAQRVNDERRIIRALEVFQLTGRPFTSYMPQRQYVRDTVQIGVDLKRPVLHERLALRVHRMVDAGLLDEVKRLDARGLREGRTASHAIGYQQFLKVIDGELTADQAIESTIVATRQFARRQVTWFKADPRVTWLK</sequence>
<dbReference type="AlphaFoldDB" id="A0A7W8TRV4"/>
<dbReference type="SUPFAM" id="SSF52540">
    <property type="entry name" value="P-loop containing nucleoside triphosphate hydrolases"/>
    <property type="match status" value="2"/>
</dbReference>
<evidence type="ECO:0000256" key="7">
    <source>
        <dbReference type="ARBA" id="ARBA00022840"/>
    </source>
</evidence>
<keyword evidence="8 10" id="KW-0460">Magnesium</keyword>
<dbReference type="EMBL" id="JACHDR010000001">
    <property type="protein sequence ID" value="MBB5511634.1"/>
    <property type="molecule type" value="Genomic_DNA"/>
</dbReference>
<dbReference type="GO" id="GO:0005524">
    <property type="term" value="F:ATP binding"/>
    <property type="evidence" value="ECO:0007669"/>
    <property type="project" value="UniProtKB-UniRule"/>
</dbReference>
<evidence type="ECO:0000256" key="3">
    <source>
        <dbReference type="ARBA" id="ARBA00005842"/>
    </source>
</evidence>
<evidence type="ECO:0000256" key="2">
    <source>
        <dbReference type="ARBA" id="ARBA00003213"/>
    </source>
</evidence>
<keyword evidence="5 10" id="KW-0819">tRNA processing</keyword>
<dbReference type="NCBIfam" id="TIGR00174">
    <property type="entry name" value="miaA"/>
    <property type="match status" value="1"/>
</dbReference>
<evidence type="ECO:0000256" key="5">
    <source>
        <dbReference type="ARBA" id="ARBA00022694"/>
    </source>
</evidence>
<comment type="function">
    <text evidence="2 10 12">Catalyzes the transfer of a dimethylallyl group onto the adenine at position 37 in tRNAs that read codons beginning with uridine, leading to the formation of N6-(dimethylallyl)adenosine (i(6)A).</text>
</comment>
<dbReference type="Gene3D" id="1.10.20.140">
    <property type="match status" value="1"/>
</dbReference>
<dbReference type="PANTHER" id="PTHR11088">
    <property type="entry name" value="TRNA DIMETHYLALLYLTRANSFERASE"/>
    <property type="match status" value="1"/>
</dbReference>
<comment type="cofactor">
    <cofactor evidence="1 10">
        <name>Mg(2+)</name>
        <dbReference type="ChEBI" id="CHEBI:18420"/>
    </cofactor>
</comment>
<evidence type="ECO:0000256" key="1">
    <source>
        <dbReference type="ARBA" id="ARBA00001946"/>
    </source>
</evidence>
<dbReference type="InterPro" id="IPR027417">
    <property type="entry name" value="P-loop_NTPase"/>
</dbReference>
<accession>A0A7W8TRV4</accession>
<dbReference type="PANTHER" id="PTHR11088:SF60">
    <property type="entry name" value="TRNA DIMETHYLALLYLTRANSFERASE"/>
    <property type="match status" value="1"/>
</dbReference>
<comment type="catalytic activity">
    <reaction evidence="9 10 11">
        <text>adenosine(37) in tRNA + dimethylallyl diphosphate = N(6)-dimethylallyladenosine(37) in tRNA + diphosphate</text>
        <dbReference type="Rhea" id="RHEA:26482"/>
        <dbReference type="Rhea" id="RHEA-COMP:10162"/>
        <dbReference type="Rhea" id="RHEA-COMP:10375"/>
        <dbReference type="ChEBI" id="CHEBI:33019"/>
        <dbReference type="ChEBI" id="CHEBI:57623"/>
        <dbReference type="ChEBI" id="CHEBI:74411"/>
        <dbReference type="ChEBI" id="CHEBI:74415"/>
        <dbReference type="EC" id="2.5.1.75"/>
    </reaction>
</comment>
<feature type="binding site" evidence="10">
    <location>
        <begin position="30"/>
        <end position="37"/>
    </location>
    <ligand>
        <name>ATP</name>
        <dbReference type="ChEBI" id="CHEBI:30616"/>
    </ligand>
</feature>
<dbReference type="GO" id="GO:0052381">
    <property type="term" value="F:tRNA dimethylallyltransferase activity"/>
    <property type="evidence" value="ECO:0007669"/>
    <property type="project" value="UniProtKB-UniRule"/>
</dbReference>
<comment type="caution">
    <text evidence="10">Lacks conserved residue(s) required for the propagation of feature annotation.</text>
</comment>
<protein>
    <recommendedName>
        <fullName evidence="10">tRNA dimethylallyltransferase</fullName>
        <ecNumber evidence="10">2.5.1.75</ecNumber>
    </recommendedName>
    <alternativeName>
        <fullName evidence="10">Dimethylallyl diphosphate:tRNA dimethylallyltransferase</fullName>
        <shortName evidence="10">DMAPP:tRNA dimethylallyltransferase</shortName>
        <shortName evidence="10">DMATase</shortName>
    </alternativeName>
    <alternativeName>
        <fullName evidence="10">Isopentenyl-diphosphate:tRNA isopentenyltransferase</fullName>
        <shortName evidence="10">IPP transferase</shortName>
        <shortName evidence="10">IPPT</shortName>
        <shortName evidence="10">IPTase</shortName>
    </alternativeName>
</protein>
<reference evidence="14 15" key="1">
    <citation type="submission" date="2020-08" db="EMBL/GenBank/DDBJ databases">
        <title>Sequencing the genomes of 1000 actinobacteria strains.</title>
        <authorList>
            <person name="Klenk H.-P."/>
        </authorList>
    </citation>
    <scope>NUCLEOTIDE SEQUENCE [LARGE SCALE GENOMIC DNA]</scope>
    <source>
        <strain evidence="14 15">DSM 105783</strain>
    </source>
</reference>
<evidence type="ECO:0000313" key="15">
    <source>
        <dbReference type="Proteomes" id="UP000580797"/>
    </source>
</evidence>
<proteinExistence type="inferred from homology"/>